<dbReference type="PROSITE" id="PS50893">
    <property type="entry name" value="ABC_TRANSPORTER_2"/>
    <property type="match status" value="1"/>
</dbReference>
<reference evidence="6" key="1">
    <citation type="submission" date="2022-12" db="EMBL/GenBank/DDBJ databases">
        <title>Polyphasic identification of a Novel Hot-Spring Cyanobacterium Ocullathermofonsia sinensis gen nov. sp. nov. and Genomic Insights on its Adaptations to the Thermal Habitat.</title>
        <authorList>
            <person name="Daroch M."/>
            <person name="Tang J."/>
            <person name="Jiang Y."/>
        </authorList>
    </citation>
    <scope>NUCLEOTIDE SEQUENCE</scope>
    <source>
        <strain evidence="6">PKUAC-SCTA174</strain>
    </source>
</reference>
<dbReference type="PANTHER" id="PTHR43553:SF24">
    <property type="entry name" value="ENERGY-COUPLING FACTOR TRANSPORTER ATP-BINDING PROTEIN ECFA1"/>
    <property type="match status" value="1"/>
</dbReference>
<evidence type="ECO:0000256" key="4">
    <source>
        <dbReference type="ARBA" id="ARBA00022840"/>
    </source>
</evidence>
<dbReference type="CDD" id="cd03225">
    <property type="entry name" value="ABC_cobalt_CbiO_domain1"/>
    <property type="match status" value="1"/>
</dbReference>
<dbReference type="InterPro" id="IPR003593">
    <property type="entry name" value="AAA+_ATPase"/>
</dbReference>
<protein>
    <submittedName>
        <fullName evidence="6">ABC transporter ATP-binding protein</fullName>
    </submittedName>
</protein>
<dbReference type="GO" id="GO:0016887">
    <property type="term" value="F:ATP hydrolysis activity"/>
    <property type="evidence" value="ECO:0007669"/>
    <property type="project" value="InterPro"/>
</dbReference>
<evidence type="ECO:0000259" key="5">
    <source>
        <dbReference type="PROSITE" id="PS50893"/>
    </source>
</evidence>
<accession>A0A9E9C5B0</accession>
<dbReference type="Pfam" id="PF00005">
    <property type="entry name" value="ABC_tran"/>
    <property type="match status" value="1"/>
</dbReference>
<keyword evidence="7" id="KW-1185">Reference proteome</keyword>
<keyword evidence="2" id="KW-0813">Transport</keyword>
<keyword evidence="3" id="KW-0547">Nucleotide-binding</keyword>
<dbReference type="KEGG" id="tsin:OXH18_02645"/>
<evidence type="ECO:0000313" key="6">
    <source>
        <dbReference type="EMBL" id="WAL60916.1"/>
    </source>
</evidence>
<name>A0A9E9C5B0_9CYAN</name>
<dbReference type="Proteomes" id="UP001163152">
    <property type="component" value="Chromosome"/>
</dbReference>
<evidence type="ECO:0000256" key="1">
    <source>
        <dbReference type="ARBA" id="ARBA00005417"/>
    </source>
</evidence>
<dbReference type="InterPro" id="IPR015856">
    <property type="entry name" value="ABC_transpr_CbiO/EcfA_su"/>
</dbReference>
<dbReference type="GO" id="GO:0043190">
    <property type="term" value="C:ATP-binding cassette (ABC) transporter complex"/>
    <property type="evidence" value="ECO:0007669"/>
    <property type="project" value="TreeGrafter"/>
</dbReference>
<dbReference type="EMBL" id="CP113797">
    <property type="protein sequence ID" value="WAL60916.1"/>
    <property type="molecule type" value="Genomic_DNA"/>
</dbReference>
<dbReference type="Gene3D" id="3.40.50.300">
    <property type="entry name" value="P-loop containing nucleotide triphosphate hydrolases"/>
    <property type="match status" value="1"/>
</dbReference>
<proteinExistence type="inferred from homology"/>
<feature type="domain" description="ABC transporter" evidence="5">
    <location>
        <begin position="2"/>
        <end position="226"/>
    </location>
</feature>
<evidence type="ECO:0000313" key="7">
    <source>
        <dbReference type="Proteomes" id="UP001163152"/>
    </source>
</evidence>
<organism evidence="6 7">
    <name type="scientific">Thermocoleostomius sinensis A174</name>
    <dbReference type="NCBI Taxonomy" id="2016057"/>
    <lineage>
        <taxon>Bacteria</taxon>
        <taxon>Bacillati</taxon>
        <taxon>Cyanobacteriota</taxon>
        <taxon>Cyanophyceae</taxon>
        <taxon>Oculatellales</taxon>
        <taxon>Oculatellaceae</taxon>
        <taxon>Thermocoleostomius</taxon>
    </lineage>
</organism>
<evidence type="ECO:0000256" key="3">
    <source>
        <dbReference type="ARBA" id="ARBA00022741"/>
    </source>
</evidence>
<dbReference type="InterPro" id="IPR017871">
    <property type="entry name" value="ABC_transporter-like_CS"/>
</dbReference>
<dbReference type="InterPro" id="IPR003439">
    <property type="entry name" value="ABC_transporter-like_ATP-bd"/>
</dbReference>
<evidence type="ECO:0000256" key="2">
    <source>
        <dbReference type="ARBA" id="ARBA00022448"/>
    </source>
</evidence>
<comment type="similarity">
    <text evidence="1">Belongs to the ABC transporter superfamily.</text>
</comment>
<dbReference type="PROSITE" id="PS00211">
    <property type="entry name" value="ABC_TRANSPORTER_1"/>
    <property type="match status" value="1"/>
</dbReference>
<dbReference type="PANTHER" id="PTHR43553">
    <property type="entry name" value="HEAVY METAL TRANSPORTER"/>
    <property type="match status" value="1"/>
</dbReference>
<dbReference type="SMART" id="SM00382">
    <property type="entry name" value="AAA"/>
    <property type="match status" value="1"/>
</dbReference>
<dbReference type="AlphaFoldDB" id="A0A9E9C5B0"/>
<dbReference type="InterPro" id="IPR027417">
    <property type="entry name" value="P-loop_NTPase"/>
</dbReference>
<sequence>MIEVAAVCHRVDDREILKHITLTLTEQRIGIVGSNGSGKSSFVRLLNGLLIPEQGNVWINGLNTRQHAKTIRRQVGFVFQNPDHQIVFPIVEEDLAFGLKHRAKYLNLSKLDIARTIDAILKRYNLEHLRHQPTYLLSGGEKQLLAIASVVVMNPQIIIFDEPTTLLDLRNRNRIQQVLQELEQMLIVVSHDLDLLQAFDRVLVFEAGEIVMDGPPAIALPYYVQLMT</sequence>
<dbReference type="GO" id="GO:0005524">
    <property type="term" value="F:ATP binding"/>
    <property type="evidence" value="ECO:0007669"/>
    <property type="project" value="UniProtKB-KW"/>
</dbReference>
<gene>
    <name evidence="6" type="ORF">OXH18_02645</name>
</gene>
<keyword evidence="4 6" id="KW-0067">ATP-binding</keyword>
<dbReference type="RefSeq" id="WP_268610872.1">
    <property type="nucleotide sequence ID" value="NZ_CP113797.1"/>
</dbReference>
<dbReference type="GO" id="GO:0042626">
    <property type="term" value="F:ATPase-coupled transmembrane transporter activity"/>
    <property type="evidence" value="ECO:0007669"/>
    <property type="project" value="TreeGrafter"/>
</dbReference>
<dbReference type="InterPro" id="IPR050095">
    <property type="entry name" value="ECF_ABC_transporter_ATP-bd"/>
</dbReference>
<dbReference type="SUPFAM" id="SSF52540">
    <property type="entry name" value="P-loop containing nucleoside triphosphate hydrolases"/>
    <property type="match status" value="1"/>
</dbReference>